<dbReference type="AlphaFoldDB" id="A0A226X7N6"/>
<protein>
    <submittedName>
        <fullName evidence="2">Uncharacterized protein</fullName>
    </submittedName>
</protein>
<comment type="caution">
    <text evidence="2">The sequence shown here is derived from an EMBL/GenBank/DDBJ whole genome shotgun (WGS) entry which is preliminary data.</text>
</comment>
<evidence type="ECO:0000313" key="2">
    <source>
        <dbReference type="EMBL" id="OXC79333.1"/>
    </source>
</evidence>
<sequence>MREGDQISTPELEFVLPGISSVQWRFFESIEDDEFRLSAVTDDVVVTLSMKRGHIESRFLGEGRLRGTAARLIVTIENGHRGRTSPSADDWLATGEGED</sequence>
<feature type="region of interest" description="Disordered" evidence="1">
    <location>
        <begin position="80"/>
        <end position="99"/>
    </location>
</feature>
<gene>
    <name evidence="2" type="ORF">BSU04_07385</name>
</gene>
<name>A0A226X7N6_CABSO</name>
<evidence type="ECO:0000313" key="3">
    <source>
        <dbReference type="Proteomes" id="UP000214720"/>
    </source>
</evidence>
<reference evidence="3" key="1">
    <citation type="submission" date="2017-01" db="EMBL/GenBank/DDBJ databases">
        <title>Genome Analysis of Deinococcus marmoris KOPRI26562.</title>
        <authorList>
            <person name="Kim J.H."/>
            <person name="Oh H.-M."/>
        </authorList>
    </citation>
    <scope>NUCLEOTIDE SEQUENCE [LARGE SCALE GENOMIC DNA]</scope>
    <source>
        <strain evidence="3">PAMC 26633</strain>
    </source>
</reference>
<evidence type="ECO:0000256" key="1">
    <source>
        <dbReference type="SAM" id="MobiDB-lite"/>
    </source>
</evidence>
<proteinExistence type="predicted"/>
<accession>A0A226X7N6</accession>
<dbReference type="Proteomes" id="UP000214720">
    <property type="component" value="Unassembled WGS sequence"/>
</dbReference>
<dbReference type="EMBL" id="MTHB01000042">
    <property type="protein sequence ID" value="OXC79333.1"/>
    <property type="molecule type" value="Genomic_DNA"/>
</dbReference>
<organism evidence="2 3">
    <name type="scientific">Caballeronia sordidicola</name>
    <name type="common">Burkholderia sordidicola</name>
    <dbReference type="NCBI Taxonomy" id="196367"/>
    <lineage>
        <taxon>Bacteria</taxon>
        <taxon>Pseudomonadati</taxon>
        <taxon>Pseudomonadota</taxon>
        <taxon>Betaproteobacteria</taxon>
        <taxon>Burkholderiales</taxon>
        <taxon>Burkholderiaceae</taxon>
        <taxon>Caballeronia</taxon>
    </lineage>
</organism>